<dbReference type="OrthoDB" id="9804758at2"/>
<evidence type="ECO:0000256" key="5">
    <source>
        <dbReference type="ARBA" id="ARBA00047317"/>
    </source>
</evidence>
<keyword evidence="6" id="KW-0808">Transferase</keyword>
<dbReference type="HOGENOM" id="CLU_010186_7_2_7"/>
<dbReference type="Pfam" id="PF03454">
    <property type="entry name" value="MoeA_C"/>
    <property type="match status" value="1"/>
</dbReference>
<evidence type="ECO:0000313" key="9">
    <source>
        <dbReference type="Proteomes" id="UP000006055"/>
    </source>
</evidence>
<keyword evidence="9" id="KW-1185">Reference proteome</keyword>
<dbReference type="InterPro" id="IPR005111">
    <property type="entry name" value="MoeA_C_domain_IV"/>
</dbReference>
<keyword evidence="4 6" id="KW-0501">Molybdenum cofactor biosynthesis</keyword>
<evidence type="ECO:0000256" key="6">
    <source>
        <dbReference type="RuleBase" id="RU365090"/>
    </source>
</evidence>
<dbReference type="GO" id="GO:0046872">
    <property type="term" value="F:metal ion binding"/>
    <property type="evidence" value="ECO:0007669"/>
    <property type="project" value="UniProtKB-UniRule"/>
</dbReference>
<comment type="pathway">
    <text evidence="2 6">Cofactor biosynthesis; molybdopterin biosynthesis.</text>
</comment>
<dbReference type="PANTHER" id="PTHR10192:SF5">
    <property type="entry name" value="GEPHYRIN"/>
    <property type="match status" value="1"/>
</dbReference>
<dbReference type="Gene3D" id="3.90.105.10">
    <property type="entry name" value="Molybdopterin biosynthesis moea protein, domain 2"/>
    <property type="match status" value="1"/>
</dbReference>
<comment type="similarity">
    <text evidence="3 6">Belongs to the MoeA family.</text>
</comment>
<dbReference type="KEGG" id="dti:Desti_4911"/>
<keyword evidence="6" id="KW-0479">Metal-binding</keyword>
<evidence type="ECO:0000313" key="8">
    <source>
        <dbReference type="EMBL" id="AFM27525.1"/>
    </source>
</evidence>
<evidence type="ECO:0000256" key="1">
    <source>
        <dbReference type="ARBA" id="ARBA00002901"/>
    </source>
</evidence>
<dbReference type="UniPathway" id="UPA00344"/>
<keyword evidence="6" id="KW-0500">Molybdenum</keyword>
<dbReference type="InterPro" id="IPR036135">
    <property type="entry name" value="MoeA_linker/N_sf"/>
</dbReference>
<dbReference type="InterPro" id="IPR038987">
    <property type="entry name" value="MoeA-like"/>
</dbReference>
<dbReference type="Gene3D" id="2.170.190.11">
    <property type="entry name" value="Molybdopterin biosynthesis moea protein, domain 3"/>
    <property type="match status" value="1"/>
</dbReference>
<reference evidence="9" key="1">
    <citation type="submission" date="2012-06" db="EMBL/GenBank/DDBJ databases">
        <title>Complete sequence of chromosome of Desulfomonile tiedjei DSM 6799.</title>
        <authorList>
            <person name="Lucas S."/>
            <person name="Copeland A."/>
            <person name="Lapidus A."/>
            <person name="Glavina del Rio T."/>
            <person name="Dalin E."/>
            <person name="Tice H."/>
            <person name="Bruce D."/>
            <person name="Goodwin L."/>
            <person name="Pitluck S."/>
            <person name="Peters L."/>
            <person name="Ovchinnikova G."/>
            <person name="Zeytun A."/>
            <person name="Lu M."/>
            <person name="Kyrpides N."/>
            <person name="Mavromatis K."/>
            <person name="Ivanova N."/>
            <person name="Brettin T."/>
            <person name="Detter J.C."/>
            <person name="Han C."/>
            <person name="Larimer F."/>
            <person name="Land M."/>
            <person name="Hauser L."/>
            <person name="Markowitz V."/>
            <person name="Cheng J.-F."/>
            <person name="Hugenholtz P."/>
            <person name="Woyke T."/>
            <person name="Wu D."/>
            <person name="Spring S."/>
            <person name="Schroeder M."/>
            <person name="Brambilla E."/>
            <person name="Klenk H.-P."/>
            <person name="Eisen J.A."/>
        </authorList>
    </citation>
    <scope>NUCLEOTIDE SEQUENCE [LARGE SCALE GENOMIC DNA]</scope>
    <source>
        <strain evidence="9">ATCC 49306 / DSM 6799 / DCB-1</strain>
    </source>
</reference>
<dbReference type="AlphaFoldDB" id="I4CD84"/>
<dbReference type="Gene3D" id="2.40.340.10">
    <property type="entry name" value="MoeA, C-terminal, domain IV"/>
    <property type="match status" value="1"/>
</dbReference>
<sequence>MYDIGFQQACELARNNITPLGAEKIPVSGLSGRVCAREAIALIDYPSADSSLKDGYAVISRDIARADRQNPVLLQVVGTLGAGDPCTMSVSTGKTVRVLSGASIPEGAEAVLAEEFAEKRDGHIRALACSEQGRNILAKGSEVKEGEILVRTGEVFTPAKIGLIVAGGIQEAWVFRRPKVGLLATGNEVLLPGQPPETGKLFASNLALQDAWLRSWSISSVIEKAEDSFPGLKTALESIVDECDIILTSGGAWKGDRDLIVKVLDGLGWNMLFHRIRLGPGKAVALGFLQGKPVVCLPGGPPSNEAAFLLIALPLVLQLAGYTGSPYRRLTGILTEEVRGQKDWTQVVHCRAEKQDFSIRLVPLASTQRLRSMATADGLFLIPEGVEHISKGTLVEFICLNDQ</sequence>
<evidence type="ECO:0000256" key="3">
    <source>
        <dbReference type="ARBA" id="ARBA00010763"/>
    </source>
</evidence>
<dbReference type="GO" id="GO:0005829">
    <property type="term" value="C:cytosol"/>
    <property type="evidence" value="ECO:0007669"/>
    <property type="project" value="TreeGrafter"/>
</dbReference>
<evidence type="ECO:0000256" key="4">
    <source>
        <dbReference type="ARBA" id="ARBA00023150"/>
    </source>
</evidence>
<dbReference type="SMART" id="SM00852">
    <property type="entry name" value="MoCF_biosynth"/>
    <property type="match status" value="1"/>
</dbReference>
<accession>I4CD84</accession>
<comment type="cofactor">
    <cofactor evidence="6">
        <name>Mg(2+)</name>
        <dbReference type="ChEBI" id="CHEBI:18420"/>
    </cofactor>
</comment>
<feature type="domain" description="MoaB/Mog" evidence="7">
    <location>
        <begin position="181"/>
        <end position="318"/>
    </location>
</feature>
<dbReference type="Proteomes" id="UP000006055">
    <property type="component" value="Chromosome"/>
</dbReference>
<dbReference type="RefSeq" id="WP_014812631.1">
    <property type="nucleotide sequence ID" value="NC_018025.1"/>
</dbReference>
<dbReference type="GO" id="GO:0061599">
    <property type="term" value="F:molybdopterin molybdotransferase activity"/>
    <property type="evidence" value="ECO:0007669"/>
    <property type="project" value="UniProtKB-UniRule"/>
</dbReference>
<dbReference type="SUPFAM" id="SSF53218">
    <property type="entry name" value="Molybdenum cofactor biosynthesis proteins"/>
    <property type="match status" value="1"/>
</dbReference>
<evidence type="ECO:0000256" key="2">
    <source>
        <dbReference type="ARBA" id="ARBA00005046"/>
    </source>
</evidence>
<dbReference type="Pfam" id="PF00994">
    <property type="entry name" value="MoCF_biosynth"/>
    <property type="match status" value="1"/>
</dbReference>
<dbReference type="InterPro" id="IPR036425">
    <property type="entry name" value="MoaB/Mog-like_dom_sf"/>
</dbReference>
<gene>
    <name evidence="8" type="ordered locus">Desti_4911</name>
</gene>
<dbReference type="InterPro" id="IPR005110">
    <property type="entry name" value="MoeA_linker/N"/>
</dbReference>
<dbReference type="InterPro" id="IPR001453">
    <property type="entry name" value="MoaB/Mog_dom"/>
</dbReference>
<dbReference type="STRING" id="706587.Desti_4911"/>
<dbReference type="eggNOG" id="COG0303">
    <property type="taxonomic scope" value="Bacteria"/>
</dbReference>
<dbReference type="Pfam" id="PF03453">
    <property type="entry name" value="MoeA_N"/>
    <property type="match status" value="1"/>
</dbReference>
<dbReference type="InterPro" id="IPR036688">
    <property type="entry name" value="MoeA_C_domain_IV_sf"/>
</dbReference>
<dbReference type="EC" id="2.10.1.1" evidence="6"/>
<dbReference type="CDD" id="cd00887">
    <property type="entry name" value="MoeA"/>
    <property type="match status" value="1"/>
</dbReference>
<dbReference type="PANTHER" id="PTHR10192">
    <property type="entry name" value="MOLYBDOPTERIN BIOSYNTHESIS PROTEIN"/>
    <property type="match status" value="1"/>
</dbReference>
<dbReference type="SUPFAM" id="SSF63882">
    <property type="entry name" value="MoeA N-terminal region -like"/>
    <property type="match status" value="1"/>
</dbReference>
<protein>
    <recommendedName>
        <fullName evidence="6">Molybdopterin molybdenumtransferase</fullName>
        <ecNumber evidence="6">2.10.1.1</ecNumber>
    </recommendedName>
</protein>
<comment type="catalytic activity">
    <reaction evidence="5">
        <text>adenylyl-molybdopterin + molybdate = Mo-molybdopterin + AMP + H(+)</text>
        <dbReference type="Rhea" id="RHEA:35047"/>
        <dbReference type="ChEBI" id="CHEBI:15378"/>
        <dbReference type="ChEBI" id="CHEBI:36264"/>
        <dbReference type="ChEBI" id="CHEBI:62727"/>
        <dbReference type="ChEBI" id="CHEBI:71302"/>
        <dbReference type="ChEBI" id="CHEBI:456215"/>
        <dbReference type="EC" id="2.10.1.1"/>
    </reaction>
</comment>
<dbReference type="Gene3D" id="3.40.980.10">
    <property type="entry name" value="MoaB/Mog-like domain"/>
    <property type="match status" value="1"/>
</dbReference>
<dbReference type="SUPFAM" id="SSF63867">
    <property type="entry name" value="MoeA C-terminal domain-like"/>
    <property type="match status" value="1"/>
</dbReference>
<name>I4CD84_DESTA</name>
<keyword evidence="6" id="KW-0460">Magnesium</keyword>
<organism evidence="8 9">
    <name type="scientific">Desulfomonile tiedjei (strain ATCC 49306 / DSM 6799 / DCB-1)</name>
    <dbReference type="NCBI Taxonomy" id="706587"/>
    <lineage>
        <taxon>Bacteria</taxon>
        <taxon>Pseudomonadati</taxon>
        <taxon>Thermodesulfobacteriota</taxon>
        <taxon>Desulfomonilia</taxon>
        <taxon>Desulfomonilales</taxon>
        <taxon>Desulfomonilaceae</taxon>
        <taxon>Desulfomonile</taxon>
    </lineage>
</organism>
<proteinExistence type="inferred from homology"/>
<comment type="function">
    <text evidence="1 6">Catalyzes the insertion of molybdate into adenylated molybdopterin with the concomitant release of AMP.</text>
</comment>
<evidence type="ECO:0000259" key="7">
    <source>
        <dbReference type="SMART" id="SM00852"/>
    </source>
</evidence>
<dbReference type="GO" id="GO:0006777">
    <property type="term" value="P:Mo-molybdopterin cofactor biosynthetic process"/>
    <property type="evidence" value="ECO:0007669"/>
    <property type="project" value="UniProtKB-UniRule"/>
</dbReference>
<dbReference type="EMBL" id="CP003360">
    <property type="protein sequence ID" value="AFM27525.1"/>
    <property type="molecule type" value="Genomic_DNA"/>
</dbReference>